<evidence type="ECO:0000256" key="2">
    <source>
        <dbReference type="ARBA" id="ARBA00023004"/>
    </source>
</evidence>
<evidence type="ECO:0000313" key="6">
    <source>
        <dbReference type="Proteomes" id="UP000617402"/>
    </source>
</evidence>
<evidence type="ECO:0000259" key="4">
    <source>
        <dbReference type="PROSITE" id="PS51379"/>
    </source>
</evidence>
<sequence>MSRRNIRFRGVIRSGTAIEIFGNMIPSLLMLKRDPRAWWRRWKEKGRQKPLPTIEELLQRPDDMGRIGSTYLFIHRWKGDEFDLDAFQRSQDFLADLERLLQAQRRSFRIFTPLSPKTNLPELAEKARLGNLSPFGLLVHWRFGPRILITGAEIEEELPVLLKEQLGQGGCTDCELCLKVCPQEPLRTGEVDLTKCEGCSRCIKCCPIGKQ</sequence>
<feature type="domain" description="4Fe-4S ferredoxin-type" evidence="4">
    <location>
        <begin position="187"/>
        <end position="211"/>
    </location>
</feature>
<keyword evidence="6" id="KW-1185">Reference proteome</keyword>
<dbReference type="PROSITE" id="PS51379">
    <property type="entry name" value="4FE4S_FER_2"/>
    <property type="match status" value="1"/>
</dbReference>
<organism evidence="5 6">
    <name type="scientific">Heliobacterium chlorum</name>
    <dbReference type="NCBI Taxonomy" id="2698"/>
    <lineage>
        <taxon>Bacteria</taxon>
        <taxon>Bacillati</taxon>
        <taxon>Bacillota</taxon>
        <taxon>Clostridia</taxon>
        <taxon>Eubacteriales</taxon>
        <taxon>Heliobacteriaceae</taxon>
        <taxon>Heliobacterium</taxon>
    </lineage>
</organism>
<dbReference type="PROSITE" id="PS00198">
    <property type="entry name" value="4FE4S_FER_1"/>
    <property type="match status" value="1"/>
</dbReference>
<gene>
    <name evidence="5" type="ORF">H1S01_09190</name>
</gene>
<dbReference type="InterPro" id="IPR017900">
    <property type="entry name" value="4Fe4S_Fe_S_CS"/>
</dbReference>
<proteinExistence type="predicted"/>
<dbReference type="RefSeq" id="WP_188039889.1">
    <property type="nucleotide sequence ID" value="NZ_JACVHF010000007.1"/>
</dbReference>
<accession>A0ABR7T1L7</accession>
<evidence type="ECO:0000256" key="3">
    <source>
        <dbReference type="ARBA" id="ARBA00023014"/>
    </source>
</evidence>
<protein>
    <recommendedName>
        <fullName evidence="4">4Fe-4S ferredoxin-type domain-containing protein</fullName>
    </recommendedName>
</protein>
<keyword evidence="1" id="KW-0479">Metal-binding</keyword>
<keyword evidence="3" id="KW-0411">Iron-sulfur</keyword>
<reference evidence="5 6" key="1">
    <citation type="submission" date="2020-07" db="EMBL/GenBank/DDBJ databases">
        <title>Draft whole-genome sequence of Heliobacterium chlorum DSM 3682, type strain.</title>
        <authorList>
            <person name="Kyndt J.A."/>
            <person name="Meyer T.E."/>
            <person name="Imhoff J.F."/>
        </authorList>
    </citation>
    <scope>NUCLEOTIDE SEQUENCE [LARGE SCALE GENOMIC DNA]</scope>
    <source>
        <strain evidence="5 6">DSM 3682</strain>
    </source>
</reference>
<comment type="caution">
    <text evidence="5">The sequence shown here is derived from an EMBL/GenBank/DDBJ whole genome shotgun (WGS) entry which is preliminary data.</text>
</comment>
<dbReference type="EMBL" id="JACVHF010000007">
    <property type="protein sequence ID" value="MBC9784684.1"/>
    <property type="molecule type" value="Genomic_DNA"/>
</dbReference>
<name>A0ABR7T1L7_HELCL</name>
<evidence type="ECO:0000313" key="5">
    <source>
        <dbReference type="EMBL" id="MBC9784684.1"/>
    </source>
</evidence>
<dbReference type="SUPFAM" id="SSF54862">
    <property type="entry name" value="4Fe-4S ferredoxins"/>
    <property type="match status" value="1"/>
</dbReference>
<evidence type="ECO:0000256" key="1">
    <source>
        <dbReference type="ARBA" id="ARBA00022723"/>
    </source>
</evidence>
<dbReference type="Proteomes" id="UP000617402">
    <property type="component" value="Unassembled WGS sequence"/>
</dbReference>
<dbReference type="InterPro" id="IPR017896">
    <property type="entry name" value="4Fe4S_Fe-S-bd"/>
</dbReference>
<keyword evidence="2" id="KW-0408">Iron</keyword>